<accession>A0AA36F782</accession>
<dbReference type="EMBL" id="OX597821">
    <property type="protein sequence ID" value="CAI9727042.1"/>
    <property type="molecule type" value="Genomic_DNA"/>
</dbReference>
<dbReference type="Proteomes" id="UP001162480">
    <property type="component" value="Chromosome 8"/>
</dbReference>
<organism evidence="1 2">
    <name type="scientific">Octopus vulgaris</name>
    <name type="common">Common octopus</name>
    <dbReference type="NCBI Taxonomy" id="6645"/>
    <lineage>
        <taxon>Eukaryota</taxon>
        <taxon>Metazoa</taxon>
        <taxon>Spiralia</taxon>
        <taxon>Lophotrochozoa</taxon>
        <taxon>Mollusca</taxon>
        <taxon>Cephalopoda</taxon>
        <taxon>Coleoidea</taxon>
        <taxon>Octopodiformes</taxon>
        <taxon>Octopoda</taxon>
        <taxon>Incirrata</taxon>
        <taxon>Octopodidae</taxon>
        <taxon>Octopus</taxon>
    </lineage>
</organism>
<proteinExistence type="predicted"/>
<gene>
    <name evidence="1" type="ORF">OCTVUL_1B013079</name>
</gene>
<evidence type="ECO:0000313" key="1">
    <source>
        <dbReference type="EMBL" id="CAI9727042.1"/>
    </source>
</evidence>
<evidence type="ECO:0000313" key="2">
    <source>
        <dbReference type="Proteomes" id="UP001162480"/>
    </source>
</evidence>
<keyword evidence="2" id="KW-1185">Reference proteome</keyword>
<reference evidence="1" key="1">
    <citation type="submission" date="2023-08" db="EMBL/GenBank/DDBJ databases">
        <authorList>
            <person name="Alioto T."/>
            <person name="Alioto T."/>
            <person name="Gomez Garrido J."/>
        </authorList>
    </citation>
    <scope>NUCLEOTIDE SEQUENCE</scope>
</reference>
<sequence>MTVKDEIVKSSKEHNRLSDGAEIAAKDTVSKIRQLGKSTQDAPHSVVSSVHDDCDQAVASKLPNMQSIKRTIRSIRKQTLAGPALLSICSEIVFPPELTKSFKGDQFLLYDSGSVEKRIVIFAIRRNLQCLSLCSHRNCLEFRLIHYQIALVTNNSHHGRTVAAVLFMEEHRVLWRGLSSLKRGLLVEEHFLISELVHITFIDGAEK</sequence>
<dbReference type="AlphaFoldDB" id="A0AA36F782"/>
<name>A0AA36F782_OCTVU</name>
<protein>
    <submittedName>
        <fullName evidence="1">Uncharacterized protein</fullName>
    </submittedName>
</protein>